<dbReference type="Gene3D" id="3.30.40.10">
    <property type="entry name" value="Zinc/RING finger domain, C3HC4 (zinc finger)"/>
    <property type="match status" value="1"/>
</dbReference>
<keyword evidence="6" id="KW-1185">Reference proteome</keyword>
<reference evidence="5 6" key="1">
    <citation type="submission" date="2021-03" db="EMBL/GenBank/DDBJ databases">
        <authorList>
            <person name="King G.J."/>
            <person name="Bancroft I."/>
            <person name="Baten A."/>
            <person name="Bloomfield J."/>
            <person name="Borpatragohain P."/>
            <person name="He Z."/>
            <person name="Irish N."/>
            <person name="Irwin J."/>
            <person name="Liu K."/>
            <person name="Mauleon R.P."/>
            <person name="Moore J."/>
            <person name="Morris R."/>
            <person name="Ostergaard L."/>
            <person name="Wang B."/>
            <person name="Wells R."/>
        </authorList>
    </citation>
    <scope>NUCLEOTIDE SEQUENCE [LARGE SCALE GENOMIC DNA]</scope>
    <source>
        <strain evidence="5">R-o-18</strain>
        <tissue evidence="5">Leaf</tissue>
    </source>
</reference>
<keyword evidence="2" id="KW-0863">Zinc-finger</keyword>
<evidence type="ECO:0000256" key="1">
    <source>
        <dbReference type="ARBA" id="ARBA00022723"/>
    </source>
</evidence>
<keyword evidence="3" id="KW-0862">Zinc</keyword>
<evidence type="ECO:0000313" key="5">
    <source>
        <dbReference type="EMBL" id="KAG5410751.1"/>
    </source>
</evidence>
<dbReference type="Pfam" id="PF21362">
    <property type="entry name" value="Sina_RING"/>
    <property type="match status" value="1"/>
</dbReference>
<dbReference type="InterPro" id="IPR013083">
    <property type="entry name" value="Znf_RING/FYVE/PHD"/>
</dbReference>
<dbReference type="InterPro" id="IPR045894">
    <property type="entry name" value="At5g08430-like"/>
</dbReference>
<evidence type="ECO:0000259" key="4">
    <source>
        <dbReference type="PROSITE" id="PS50829"/>
    </source>
</evidence>
<dbReference type="InterPro" id="IPR035445">
    <property type="entry name" value="GYF-like_dom_sf"/>
</dbReference>
<dbReference type="InterPro" id="IPR003169">
    <property type="entry name" value="GYF"/>
</dbReference>
<comment type="caution">
    <text evidence="5">The sequence shown here is derived from an EMBL/GenBank/DDBJ whole genome shotgun (WGS) entry which is preliminary data.</text>
</comment>
<proteinExistence type="predicted"/>
<protein>
    <recommendedName>
        <fullName evidence="4">GYF domain-containing protein</fullName>
    </recommendedName>
</protein>
<dbReference type="Gene3D" id="3.30.1490.40">
    <property type="match status" value="1"/>
</dbReference>
<dbReference type="PROSITE" id="PS50829">
    <property type="entry name" value="GYF"/>
    <property type="match status" value="1"/>
</dbReference>
<dbReference type="SMART" id="SM00444">
    <property type="entry name" value="GYF"/>
    <property type="match status" value="1"/>
</dbReference>
<evidence type="ECO:0000313" key="6">
    <source>
        <dbReference type="Proteomes" id="UP000823674"/>
    </source>
</evidence>
<dbReference type="SUPFAM" id="SSF55277">
    <property type="entry name" value="GYF domain"/>
    <property type="match status" value="1"/>
</dbReference>
<evidence type="ECO:0000256" key="2">
    <source>
        <dbReference type="ARBA" id="ARBA00022771"/>
    </source>
</evidence>
<organism evidence="5 6">
    <name type="scientific">Brassica rapa subsp. trilocularis</name>
    <dbReference type="NCBI Taxonomy" id="1813537"/>
    <lineage>
        <taxon>Eukaryota</taxon>
        <taxon>Viridiplantae</taxon>
        <taxon>Streptophyta</taxon>
        <taxon>Embryophyta</taxon>
        <taxon>Tracheophyta</taxon>
        <taxon>Spermatophyta</taxon>
        <taxon>Magnoliopsida</taxon>
        <taxon>eudicotyledons</taxon>
        <taxon>Gunneridae</taxon>
        <taxon>Pentapetalae</taxon>
        <taxon>rosids</taxon>
        <taxon>malvids</taxon>
        <taxon>Brassicales</taxon>
        <taxon>Brassicaceae</taxon>
        <taxon>Brassiceae</taxon>
        <taxon>Brassica</taxon>
    </lineage>
</organism>
<name>A0ABQ7NKS8_BRACM</name>
<gene>
    <name evidence="5" type="primary">A02g507040.1_BraROA</name>
    <name evidence="5" type="ORF">IGI04_007070</name>
</gene>
<dbReference type="Proteomes" id="UP000823674">
    <property type="component" value="Chromosome A02"/>
</dbReference>
<keyword evidence="1" id="KW-0479">Metal-binding</keyword>
<dbReference type="Pfam" id="PF02213">
    <property type="entry name" value="GYF"/>
    <property type="match status" value="1"/>
</dbReference>
<feature type="domain" description="GYF" evidence="4">
    <location>
        <begin position="127"/>
        <end position="183"/>
    </location>
</feature>
<dbReference type="InterPro" id="IPR049548">
    <property type="entry name" value="Sina-like_RING"/>
</dbReference>
<evidence type="ECO:0000256" key="3">
    <source>
        <dbReference type="ARBA" id="ARBA00022833"/>
    </source>
</evidence>
<dbReference type="PANTHER" id="PTHR46851:SF6">
    <property type="entry name" value="SWIB_MDM2, PLUS-3 AND GYF DOMAIN-CONTAINING PROTEIN"/>
    <property type="match status" value="1"/>
</dbReference>
<dbReference type="EMBL" id="JADBGQ010000002">
    <property type="protein sequence ID" value="KAG5410751.1"/>
    <property type="molecule type" value="Genomic_DNA"/>
</dbReference>
<accession>A0ABQ7NKS8</accession>
<sequence>MDSVSNTDSVKLDADILDCPICTECLTAPIFQCRSGHFVFPRCLPKLGEKCPSCRSPISKIRCLAMEKVIELALPCSKAKFECTKMGEMTNDEPQPLSNAVEIIVLSDDDTDDDNDSRVEPHHDPEQVMWFYECPKGQVHGPFSLKQLKEWNNAEYFDEIPDFKVWMRGESIESAVLLTTLLPHVLHT</sequence>
<dbReference type="PANTHER" id="PTHR46851">
    <property type="entry name" value="OS01G0884500 PROTEIN"/>
    <property type="match status" value="1"/>
</dbReference>